<organism evidence="4 5">
    <name type="scientific">Metabacillus idriensis</name>
    <dbReference type="NCBI Taxonomy" id="324768"/>
    <lineage>
        <taxon>Bacteria</taxon>
        <taxon>Bacillati</taxon>
        <taxon>Bacillota</taxon>
        <taxon>Bacilli</taxon>
        <taxon>Bacillales</taxon>
        <taxon>Bacillaceae</taxon>
        <taxon>Metabacillus</taxon>
    </lineage>
</organism>
<keyword evidence="5" id="KW-1185">Reference proteome</keyword>
<dbReference type="RefSeq" id="WP_070875143.1">
    <property type="nucleotide sequence ID" value="NZ_CAJFZX010000005.1"/>
</dbReference>
<comment type="caution">
    <text evidence="4">The sequence shown here is derived from an EMBL/GenBank/DDBJ whole genome shotgun (WGS) entry which is preliminary data.</text>
</comment>
<feature type="signal peptide" evidence="3">
    <location>
        <begin position="1"/>
        <end position="21"/>
    </location>
</feature>
<name>A0A6I2MG27_9BACI</name>
<feature type="chain" id="PRO_5039430706" description="Preprotein translocase subunit Tim44" evidence="3">
    <location>
        <begin position="22"/>
        <end position="127"/>
    </location>
</feature>
<feature type="transmembrane region" description="Helical" evidence="2">
    <location>
        <begin position="92"/>
        <end position="115"/>
    </location>
</feature>
<feature type="region of interest" description="Disordered" evidence="1">
    <location>
        <begin position="39"/>
        <end position="65"/>
    </location>
</feature>
<gene>
    <name evidence="4" type="ORF">GJU41_19220</name>
</gene>
<reference evidence="4 5" key="1">
    <citation type="submission" date="2019-11" db="EMBL/GenBank/DDBJ databases">
        <title>Bacillus idriensis genome.</title>
        <authorList>
            <person name="Konopka E.N."/>
            <person name="Newman J.D."/>
        </authorList>
    </citation>
    <scope>NUCLEOTIDE SEQUENCE [LARGE SCALE GENOMIC DNA]</scope>
    <source>
        <strain evidence="4 5">DSM 19097</strain>
    </source>
</reference>
<dbReference type="Proteomes" id="UP000441585">
    <property type="component" value="Unassembled WGS sequence"/>
</dbReference>
<evidence type="ECO:0000256" key="2">
    <source>
        <dbReference type="SAM" id="Phobius"/>
    </source>
</evidence>
<evidence type="ECO:0000313" key="5">
    <source>
        <dbReference type="Proteomes" id="UP000441585"/>
    </source>
</evidence>
<proteinExistence type="predicted"/>
<evidence type="ECO:0000256" key="1">
    <source>
        <dbReference type="SAM" id="MobiDB-lite"/>
    </source>
</evidence>
<accession>A0A6I2MG27</accession>
<protein>
    <recommendedName>
        <fullName evidence="6">Preprotein translocase subunit Tim44</fullName>
    </recommendedName>
</protein>
<keyword evidence="3" id="KW-0732">Signal</keyword>
<keyword evidence="2" id="KW-1133">Transmembrane helix</keyword>
<keyword evidence="2" id="KW-0472">Membrane</keyword>
<evidence type="ECO:0000313" key="4">
    <source>
        <dbReference type="EMBL" id="MRX56092.1"/>
    </source>
</evidence>
<evidence type="ECO:0008006" key="6">
    <source>
        <dbReference type="Google" id="ProtNLM"/>
    </source>
</evidence>
<evidence type="ECO:0000256" key="3">
    <source>
        <dbReference type="SAM" id="SignalP"/>
    </source>
</evidence>
<dbReference type="EMBL" id="WKKF01000008">
    <property type="protein sequence ID" value="MRX56092.1"/>
    <property type="molecule type" value="Genomic_DNA"/>
</dbReference>
<keyword evidence="2" id="KW-0812">Transmembrane</keyword>
<sequence>MVKCLTALVLMISLVFTPVGDSVMEKNTSYVSAKSFKGGKRRYNPNSNYNQPDAPRSNFRNRRTNPARGGIMRGLLYGGIAGLFLGSMLGHLGFFGGILGLLINLFAIFLFILVIRKVIRFFFTRVN</sequence>
<dbReference type="AlphaFoldDB" id="A0A6I2MG27"/>